<proteinExistence type="predicted"/>
<comment type="caution">
    <text evidence="1">The sequence shown here is derived from an EMBL/GenBank/DDBJ whole genome shotgun (WGS) entry which is preliminary data.</text>
</comment>
<protein>
    <submittedName>
        <fullName evidence="1">Uncharacterized protein</fullName>
    </submittedName>
</protein>
<dbReference type="AlphaFoldDB" id="A0A9X0EDE4"/>
<organism evidence="1 2">
    <name type="scientific">Pseudomonas lutea</name>
    <dbReference type="NCBI Taxonomy" id="243924"/>
    <lineage>
        <taxon>Bacteria</taxon>
        <taxon>Pseudomonadati</taxon>
        <taxon>Pseudomonadota</taxon>
        <taxon>Gammaproteobacteria</taxon>
        <taxon>Pseudomonadales</taxon>
        <taxon>Pseudomonadaceae</taxon>
        <taxon>Pseudomonas</taxon>
    </lineage>
</organism>
<gene>
    <name evidence="1" type="ORF">LT42_17055</name>
</gene>
<dbReference type="EMBL" id="JRMB01000002">
    <property type="protein sequence ID" value="KGF63618.1"/>
    <property type="molecule type" value="Genomic_DNA"/>
</dbReference>
<accession>A0A9X0EDE4</accession>
<sequence>MQNIEHRLSQLEQAANTVSATTLNVLGAIISSITKLESIDRQALRDDLESFKAIQILNGSQEEYQRMLTFLQSRIY</sequence>
<evidence type="ECO:0000313" key="2">
    <source>
        <dbReference type="Proteomes" id="UP000029719"/>
    </source>
</evidence>
<name>A0A9X0EDE4_9PSED</name>
<dbReference type="Proteomes" id="UP000029719">
    <property type="component" value="Unassembled WGS sequence"/>
</dbReference>
<reference evidence="1 2" key="1">
    <citation type="submission" date="2014-09" db="EMBL/GenBank/DDBJ databases">
        <title>Genome sequence of Pseudomonas lutea strain DSM 17257T.</title>
        <authorList>
            <person name="Kwak Y."/>
            <person name="Shin J.-H."/>
        </authorList>
    </citation>
    <scope>NUCLEOTIDE SEQUENCE [LARGE SCALE GENOMIC DNA]</scope>
    <source>
        <strain evidence="1 2">DSM 17257</strain>
    </source>
</reference>
<evidence type="ECO:0000313" key="1">
    <source>
        <dbReference type="EMBL" id="KGF63618.1"/>
    </source>
</evidence>